<dbReference type="Proteomes" id="UP000321947">
    <property type="component" value="Unassembled WGS sequence"/>
</dbReference>
<reference evidence="1 2" key="1">
    <citation type="submission" date="2019-08" db="EMBL/GenBank/DDBJ databases">
        <title>Draft genome sequences of two oriental melons (Cucumis melo L. var makuwa).</title>
        <authorList>
            <person name="Kwon S.-Y."/>
        </authorList>
    </citation>
    <scope>NUCLEOTIDE SEQUENCE [LARGE SCALE GENOMIC DNA]</scope>
    <source>
        <strain evidence="2">cv. Chang Bougi</strain>
        <tissue evidence="1">Leaf</tissue>
    </source>
</reference>
<evidence type="ECO:0000313" key="2">
    <source>
        <dbReference type="Proteomes" id="UP000321947"/>
    </source>
</evidence>
<dbReference type="AlphaFoldDB" id="A0A5D3BJ01"/>
<proteinExistence type="predicted"/>
<organism evidence="1 2">
    <name type="scientific">Cucumis melo var. makuwa</name>
    <name type="common">Oriental melon</name>
    <dbReference type="NCBI Taxonomy" id="1194695"/>
    <lineage>
        <taxon>Eukaryota</taxon>
        <taxon>Viridiplantae</taxon>
        <taxon>Streptophyta</taxon>
        <taxon>Embryophyta</taxon>
        <taxon>Tracheophyta</taxon>
        <taxon>Spermatophyta</taxon>
        <taxon>Magnoliopsida</taxon>
        <taxon>eudicotyledons</taxon>
        <taxon>Gunneridae</taxon>
        <taxon>Pentapetalae</taxon>
        <taxon>rosids</taxon>
        <taxon>fabids</taxon>
        <taxon>Cucurbitales</taxon>
        <taxon>Cucurbitaceae</taxon>
        <taxon>Benincaseae</taxon>
        <taxon>Cucumis</taxon>
    </lineage>
</organism>
<protein>
    <submittedName>
        <fullName evidence="1">Protein CHROMATIN REMODELING 20 isoform X4</fullName>
    </submittedName>
</protein>
<accession>A0A5D3BJ01</accession>
<evidence type="ECO:0000313" key="1">
    <source>
        <dbReference type="EMBL" id="TYJ98681.1"/>
    </source>
</evidence>
<gene>
    <name evidence="1" type="ORF">E5676_scaffold429G00090</name>
</gene>
<dbReference type="EMBL" id="SSTD01017952">
    <property type="protein sequence ID" value="TYJ98681.1"/>
    <property type="molecule type" value="Genomic_DNA"/>
</dbReference>
<name>A0A5D3BJ01_CUCMM</name>
<comment type="caution">
    <text evidence="1">The sequence shown here is derived from an EMBL/GenBank/DDBJ whole genome shotgun (WGS) entry which is preliminary data.</text>
</comment>
<sequence length="287" mass="32042">MGFKVQLLDPNKRKIICTYSLGKDSDKALLSVVLVGKDPLTPLSIPSNFLSLTEACSLQITEISPSANHSVAAAVLDIVSPFFNFSGFSISSLGLTVSSLVEEIDDVDGSSCDPFVAAAIENEKELDLSEEQKKKFRKHFCTTTSLLSHDSVQILPPILSHPAENALIRLSYGILEELTERPGKWQAFGNFHLKFEKWNKMKHNHPNVVCGYWGWISMRNLPLDYWCRKIFEATGAYFGGLEAILVETLNHTKDEEGEALEINSEWVFPKEAGELSNFTRNPFAFIP</sequence>